<dbReference type="Gene3D" id="3.50.50.60">
    <property type="entry name" value="FAD/NAD(P)-binding domain"/>
    <property type="match status" value="1"/>
</dbReference>
<dbReference type="EC" id="2.1.1.61" evidence="10"/>
<keyword evidence="5 10" id="KW-0949">S-adenosyl-L-methionine</keyword>
<dbReference type="HAMAP" id="MF_01102">
    <property type="entry name" value="MnmC"/>
    <property type="match status" value="1"/>
</dbReference>
<feature type="region of interest" description="tRNA (mnm(5)s(2)U34)-methyltransferase" evidence="10">
    <location>
        <begin position="1"/>
        <end position="262"/>
    </location>
</feature>
<evidence type="ECO:0000256" key="5">
    <source>
        <dbReference type="ARBA" id="ARBA00022691"/>
    </source>
</evidence>
<evidence type="ECO:0000256" key="6">
    <source>
        <dbReference type="ARBA" id="ARBA00022694"/>
    </source>
</evidence>
<reference evidence="13 14" key="1">
    <citation type="submission" date="2023-03" db="EMBL/GenBank/DDBJ databases">
        <title>Draft genome sequence of Thalassotalea eurytherma JCM 18482T.</title>
        <authorList>
            <person name="Sawabe T."/>
        </authorList>
    </citation>
    <scope>NUCLEOTIDE SEQUENCE [LARGE SCALE GENOMIC DNA]</scope>
    <source>
        <strain evidence="13 14">JCM 18482</strain>
    </source>
</reference>
<keyword evidence="3 10" id="KW-0285">Flavoprotein</keyword>
<comment type="catalytic activity">
    <reaction evidence="10">
        <text>5-aminomethyl-2-thiouridine(34) in tRNA + S-adenosyl-L-methionine = 5-methylaminomethyl-2-thiouridine(34) in tRNA + S-adenosyl-L-homocysteine + H(+)</text>
        <dbReference type="Rhea" id="RHEA:19569"/>
        <dbReference type="Rhea" id="RHEA-COMP:10195"/>
        <dbReference type="Rhea" id="RHEA-COMP:10197"/>
        <dbReference type="ChEBI" id="CHEBI:15378"/>
        <dbReference type="ChEBI" id="CHEBI:57856"/>
        <dbReference type="ChEBI" id="CHEBI:59789"/>
        <dbReference type="ChEBI" id="CHEBI:74454"/>
        <dbReference type="ChEBI" id="CHEBI:74455"/>
        <dbReference type="EC" id="2.1.1.61"/>
    </reaction>
</comment>
<keyword evidence="14" id="KW-1185">Reference proteome</keyword>
<dbReference type="InterPro" id="IPR036188">
    <property type="entry name" value="FAD/NAD-bd_sf"/>
</dbReference>
<dbReference type="EC" id="1.5.-.-" evidence="10"/>
<dbReference type="InterPro" id="IPR047785">
    <property type="entry name" value="tRNA_MNMC2"/>
</dbReference>
<comment type="caution">
    <text evidence="13">The sequence shown here is derived from an EMBL/GenBank/DDBJ whole genome shotgun (WGS) entry which is preliminary data.</text>
</comment>
<dbReference type="Gene3D" id="3.30.9.10">
    <property type="entry name" value="D-Amino Acid Oxidase, subunit A, domain 2"/>
    <property type="match status" value="1"/>
</dbReference>
<dbReference type="InterPro" id="IPR029063">
    <property type="entry name" value="SAM-dependent_MTases_sf"/>
</dbReference>
<evidence type="ECO:0000256" key="4">
    <source>
        <dbReference type="ARBA" id="ARBA00022679"/>
    </source>
</evidence>
<dbReference type="NCBIfam" id="TIGR03197">
    <property type="entry name" value="MnmC_Cterm"/>
    <property type="match status" value="1"/>
</dbReference>
<sequence>MNNKKTSSISASLNNDNVTFQQNGSPFSQQFDDIYFDTQFGYGQSEDVFIKGNDIADRLLTNEQALVIGETGFGTGLNFFLTLNHFMKAKAIHQQSIKPLTYISVEKYPLSGEQIEQSLSLFPEFSPIVAEFIAQYRQRNIEASTLELSFFDGLVQLVLIFDDATQGFEKLTSNVKQAKHQNKRLTSPINAWYLDGFSPAKNPEMWNDDLFKQLARLSKDDATLATFTVAGLVKRGLINVGFRLSQTEAIGRKNKSISAKYQQNRNAGKGYVLRPHHVKPTRVAVIGSGIAAASLVYKLTKENIRVNLYCQDEHLAQGGSSNAIGAVYPLLHQDRDDISDFYHQAFVCALGFYQSLTDEGINYPHQWCGVLDLAFKPALVERLKRFDDINAWPKDIIHSIDAKQASEIAGIPIEHDGLYMPKAGWVAPQKLVKAIFQAADDTGFLKVKTSCHITKLTQVANGHWRLHHNNKVDNAEQVIMCGGAQSNLIAPFDELPLYPVRGQISSMYTNNDIGKLSTVICHKGYLTPENDGIHCIGATFDKDERNIEVREQDDLYNLTMYQRSLPNFPKWTTNDIKASKARLRCMTPDHMPIAGPMPKTDEYYQHYQHLEKDKNWSINTPAPYYENLFVMSGLGARGLCSAPLLADIIVADICGTPYPVDSKMRFNLAPNRFAIKDIIKGKFK</sequence>
<protein>
    <recommendedName>
        <fullName evidence="10">tRNA 5-methylaminomethyl-2-thiouridine biosynthesis bifunctional protein MnmC</fullName>
        <shortName evidence="10">tRNA mnm(5)s(2)U biosynthesis bifunctional protein</shortName>
    </recommendedName>
    <domain>
        <recommendedName>
            <fullName evidence="10">tRNA (mnm(5)s(2)U34)-methyltransferase</fullName>
            <ecNumber evidence="10">2.1.1.61</ecNumber>
        </recommendedName>
    </domain>
    <domain>
        <recommendedName>
            <fullName evidence="10">FAD-dependent cmnm(5)s(2)U34 oxidoreductase</fullName>
            <ecNumber evidence="10">1.5.-.-</ecNumber>
        </recommendedName>
    </domain>
</protein>
<dbReference type="Proteomes" id="UP001157133">
    <property type="component" value="Unassembled WGS sequence"/>
</dbReference>
<dbReference type="EMBL" id="BSSU01000010">
    <property type="protein sequence ID" value="GLX82634.1"/>
    <property type="molecule type" value="Genomic_DNA"/>
</dbReference>
<comment type="similarity">
    <text evidence="10">In the C-terminal section; belongs to the DAO family.</text>
</comment>
<evidence type="ECO:0000256" key="10">
    <source>
        <dbReference type="HAMAP-Rule" id="MF_01102"/>
    </source>
</evidence>
<dbReference type="InterPro" id="IPR023032">
    <property type="entry name" value="tRNA_MAMT_biosynth_bifunc_MnmC"/>
</dbReference>
<comment type="subcellular location">
    <subcellularLocation>
        <location evidence="10">Cytoplasm</location>
    </subcellularLocation>
</comment>
<keyword evidence="4 10" id="KW-0808">Transferase</keyword>
<comment type="similarity">
    <text evidence="10">In the N-terminal section; belongs to the methyltransferase superfamily. tRNA (mnm(5)s(2)U34)-methyltransferase family.</text>
</comment>
<keyword evidence="6 10" id="KW-0819">tRNA processing</keyword>
<proteinExistence type="inferred from homology"/>
<evidence type="ECO:0000256" key="3">
    <source>
        <dbReference type="ARBA" id="ARBA00022630"/>
    </source>
</evidence>
<keyword evidence="8 10" id="KW-0560">Oxidoreductase</keyword>
<dbReference type="Pfam" id="PF05430">
    <property type="entry name" value="Methyltransf_30"/>
    <property type="match status" value="1"/>
</dbReference>
<dbReference type="NCBIfam" id="NF033855">
    <property type="entry name" value="tRNA_MNMC2"/>
    <property type="match status" value="1"/>
</dbReference>
<evidence type="ECO:0000256" key="1">
    <source>
        <dbReference type="ARBA" id="ARBA00022490"/>
    </source>
</evidence>
<feature type="domain" description="MnmC-like methyltransferase" evidence="12">
    <location>
        <begin position="124"/>
        <end position="260"/>
    </location>
</feature>
<name>A0ABQ6H3X4_9GAMM</name>
<dbReference type="Pfam" id="PF01266">
    <property type="entry name" value="DAO"/>
    <property type="match status" value="1"/>
</dbReference>
<dbReference type="InterPro" id="IPR006076">
    <property type="entry name" value="FAD-dep_OxRdtase"/>
</dbReference>
<dbReference type="PANTHER" id="PTHR13847">
    <property type="entry name" value="SARCOSINE DEHYDROGENASE-RELATED"/>
    <property type="match status" value="1"/>
</dbReference>
<dbReference type="InterPro" id="IPR017610">
    <property type="entry name" value="tRNA_S-uridine_synth_MnmC_C"/>
</dbReference>
<evidence type="ECO:0000256" key="2">
    <source>
        <dbReference type="ARBA" id="ARBA00022603"/>
    </source>
</evidence>
<dbReference type="NCBIfam" id="NF002481">
    <property type="entry name" value="PRK01747.1-2"/>
    <property type="match status" value="1"/>
</dbReference>
<keyword evidence="2 10" id="KW-0489">Methyltransferase</keyword>
<gene>
    <name evidence="10 13" type="primary">mnmC</name>
    <name evidence="13" type="ORF">theurythT_20860</name>
</gene>
<dbReference type="SUPFAM" id="SSF51905">
    <property type="entry name" value="FAD/NAD(P)-binding domain"/>
    <property type="match status" value="1"/>
</dbReference>
<dbReference type="RefSeq" id="WP_284208002.1">
    <property type="nucleotide sequence ID" value="NZ_BSSU01000010.1"/>
</dbReference>
<feature type="region of interest" description="FAD-dependent cmnm(5)s(2)U34 oxidoreductase" evidence="10">
    <location>
        <begin position="286"/>
        <end position="684"/>
    </location>
</feature>
<evidence type="ECO:0000256" key="7">
    <source>
        <dbReference type="ARBA" id="ARBA00022827"/>
    </source>
</evidence>
<comment type="cofactor">
    <cofactor evidence="10">
        <name>FAD</name>
        <dbReference type="ChEBI" id="CHEBI:57692"/>
    </cofactor>
</comment>
<feature type="domain" description="FAD dependent oxidoreductase" evidence="11">
    <location>
        <begin position="282"/>
        <end position="650"/>
    </location>
</feature>
<evidence type="ECO:0000259" key="12">
    <source>
        <dbReference type="Pfam" id="PF05430"/>
    </source>
</evidence>
<keyword evidence="1 10" id="KW-0963">Cytoplasm</keyword>
<comment type="function">
    <text evidence="10">Catalyzes the last two steps in the biosynthesis of 5-methylaminomethyl-2-thiouridine (mnm(5)s(2)U) at the wobble position (U34) in tRNA. Catalyzes the FAD-dependent demodification of cmnm(5)s(2)U34 to nm(5)s(2)U34, followed by the transfer of a methyl group from S-adenosyl-L-methionine to nm(5)s(2)U34, to form mnm(5)s(2)U34.</text>
</comment>
<dbReference type="PANTHER" id="PTHR13847:SF283">
    <property type="entry name" value="TRNA 5-METHYLAMINOMETHYL-2-THIOURIDINE BIOSYNTHESIS BIFUNCTIONAL PROTEIN MNMC"/>
    <property type="match status" value="1"/>
</dbReference>
<organism evidence="13 14">
    <name type="scientific">Thalassotalea eurytherma</name>
    <dbReference type="NCBI Taxonomy" id="1144278"/>
    <lineage>
        <taxon>Bacteria</taxon>
        <taxon>Pseudomonadati</taxon>
        <taxon>Pseudomonadota</taxon>
        <taxon>Gammaproteobacteria</taxon>
        <taxon>Alteromonadales</taxon>
        <taxon>Colwelliaceae</taxon>
        <taxon>Thalassotalea</taxon>
    </lineage>
</organism>
<dbReference type="InterPro" id="IPR008471">
    <property type="entry name" value="MnmC-like_methylTransf"/>
</dbReference>
<keyword evidence="9 10" id="KW-0511">Multifunctional enzyme</keyword>
<accession>A0ABQ6H3X4</accession>
<evidence type="ECO:0000313" key="14">
    <source>
        <dbReference type="Proteomes" id="UP001157133"/>
    </source>
</evidence>
<keyword evidence="7 10" id="KW-0274">FAD</keyword>
<dbReference type="Gene3D" id="3.40.50.150">
    <property type="entry name" value="Vaccinia Virus protein VP39"/>
    <property type="match status" value="1"/>
</dbReference>
<evidence type="ECO:0000256" key="9">
    <source>
        <dbReference type="ARBA" id="ARBA00023268"/>
    </source>
</evidence>
<evidence type="ECO:0000256" key="8">
    <source>
        <dbReference type="ARBA" id="ARBA00023002"/>
    </source>
</evidence>
<evidence type="ECO:0000259" key="11">
    <source>
        <dbReference type="Pfam" id="PF01266"/>
    </source>
</evidence>
<evidence type="ECO:0000313" key="13">
    <source>
        <dbReference type="EMBL" id="GLX82634.1"/>
    </source>
</evidence>